<evidence type="ECO:0000313" key="3">
    <source>
        <dbReference type="EMBL" id="KAK1621226.1"/>
    </source>
</evidence>
<evidence type="ECO:0000256" key="2">
    <source>
        <dbReference type="SAM" id="SignalP"/>
    </source>
</evidence>
<feature type="signal peptide" evidence="2">
    <location>
        <begin position="1"/>
        <end position="28"/>
    </location>
</feature>
<organism evidence="3 4">
    <name type="scientific">Lolium multiflorum</name>
    <name type="common">Italian ryegrass</name>
    <name type="synonym">Lolium perenne subsp. multiflorum</name>
    <dbReference type="NCBI Taxonomy" id="4521"/>
    <lineage>
        <taxon>Eukaryota</taxon>
        <taxon>Viridiplantae</taxon>
        <taxon>Streptophyta</taxon>
        <taxon>Embryophyta</taxon>
        <taxon>Tracheophyta</taxon>
        <taxon>Spermatophyta</taxon>
        <taxon>Magnoliopsida</taxon>
        <taxon>Liliopsida</taxon>
        <taxon>Poales</taxon>
        <taxon>Poaceae</taxon>
        <taxon>BOP clade</taxon>
        <taxon>Pooideae</taxon>
        <taxon>Poodae</taxon>
        <taxon>Poeae</taxon>
        <taxon>Poeae Chloroplast Group 2 (Poeae type)</taxon>
        <taxon>Loliodinae</taxon>
        <taxon>Loliinae</taxon>
        <taxon>Lolium</taxon>
    </lineage>
</organism>
<sequence>MAPPSWIRLPRATLTLILLALHLSLSVAAQFKGFDSDELPHAAADLASPDDDDKGLDLDVDLPPPISVSVSSPSPPVTTTTAPAESAPNPTKEIFSELDEINAQDLIFPRSFQKTGGDTKWGHEVATPQGGAAKEGPAALWCGPPRPCVALPPTYPPSRKPYYRHDMEILPDAAAANPISGIREIGTGRRGESSGGLYITMPASGLMRQ</sequence>
<feature type="compositionally biased region" description="Low complexity" evidence="1">
    <location>
        <begin position="67"/>
        <end position="90"/>
    </location>
</feature>
<keyword evidence="4" id="KW-1185">Reference proteome</keyword>
<dbReference type="Proteomes" id="UP001231189">
    <property type="component" value="Unassembled WGS sequence"/>
</dbReference>
<accession>A0AAD8RIA0</accession>
<name>A0AAD8RIA0_LOLMU</name>
<dbReference type="AlphaFoldDB" id="A0AAD8RIA0"/>
<keyword evidence="2" id="KW-0732">Signal</keyword>
<feature type="chain" id="PRO_5042024864" evidence="2">
    <location>
        <begin position="29"/>
        <end position="209"/>
    </location>
</feature>
<dbReference type="EMBL" id="JAUUTY010000006">
    <property type="protein sequence ID" value="KAK1621226.1"/>
    <property type="molecule type" value="Genomic_DNA"/>
</dbReference>
<reference evidence="3" key="1">
    <citation type="submission" date="2023-07" db="EMBL/GenBank/DDBJ databases">
        <title>A chromosome-level genome assembly of Lolium multiflorum.</title>
        <authorList>
            <person name="Chen Y."/>
            <person name="Copetti D."/>
            <person name="Kolliker R."/>
            <person name="Studer B."/>
        </authorList>
    </citation>
    <scope>NUCLEOTIDE SEQUENCE</scope>
    <source>
        <strain evidence="3">02402/16</strain>
        <tissue evidence="3">Leaf</tissue>
    </source>
</reference>
<feature type="compositionally biased region" description="Acidic residues" evidence="1">
    <location>
        <begin position="48"/>
        <end position="60"/>
    </location>
</feature>
<feature type="region of interest" description="Disordered" evidence="1">
    <location>
        <begin position="43"/>
        <end position="90"/>
    </location>
</feature>
<gene>
    <name evidence="3" type="ORF">QYE76_026743</name>
</gene>
<comment type="caution">
    <text evidence="3">The sequence shown here is derived from an EMBL/GenBank/DDBJ whole genome shotgun (WGS) entry which is preliminary data.</text>
</comment>
<protein>
    <submittedName>
        <fullName evidence="3">Uncharacterized protein</fullName>
    </submittedName>
</protein>
<evidence type="ECO:0000313" key="4">
    <source>
        <dbReference type="Proteomes" id="UP001231189"/>
    </source>
</evidence>
<evidence type="ECO:0000256" key="1">
    <source>
        <dbReference type="SAM" id="MobiDB-lite"/>
    </source>
</evidence>
<proteinExistence type="predicted"/>